<dbReference type="EMBL" id="JAHHGZ010000021">
    <property type="protein sequence ID" value="MBW4669487.1"/>
    <property type="molecule type" value="Genomic_DNA"/>
</dbReference>
<keyword evidence="2" id="KW-0378">Hydrolase</keyword>
<keyword evidence="2" id="KW-0326">Glycosidase</keyword>
<comment type="caution">
    <text evidence="2">The sequence shown here is derived from an EMBL/GenBank/DDBJ whole genome shotgun (WGS) entry which is preliminary data.</text>
</comment>
<reference evidence="2" key="2">
    <citation type="journal article" date="2022" name="Microbiol. Resour. Announc.">
        <title>Metagenome Sequencing to Explore Phylogenomics of Terrestrial Cyanobacteria.</title>
        <authorList>
            <person name="Ward R.D."/>
            <person name="Stajich J.E."/>
            <person name="Johansen J.R."/>
            <person name="Huntemann M."/>
            <person name="Clum A."/>
            <person name="Foster B."/>
            <person name="Foster B."/>
            <person name="Roux S."/>
            <person name="Palaniappan K."/>
            <person name="Varghese N."/>
            <person name="Mukherjee S."/>
            <person name="Reddy T.B.K."/>
            <person name="Daum C."/>
            <person name="Copeland A."/>
            <person name="Chen I.A."/>
            <person name="Ivanova N.N."/>
            <person name="Kyrpides N.C."/>
            <person name="Shapiro N."/>
            <person name="Eloe-Fadrosh E.A."/>
            <person name="Pietrasiak N."/>
        </authorList>
    </citation>
    <scope>NUCLEOTIDE SEQUENCE</scope>
    <source>
        <strain evidence="2">GSE-NOS-MK-12-04C</strain>
    </source>
</reference>
<feature type="domain" description="Phosphodiester glycosidase" evidence="1">
    <location>
        <begin position="177"/>
        <end position="359"/>
    </location>
</feature>
<reference evidence="2" key="1">
    <citation type="submission" date="2021-05" db="EMBL/GenBank/DDBJ databases">
        <authorList>
            <person name="Pietrasiak N."/>
            <person name="Ward R."/>
            <person name="Stajich J.E."/>
            <person name="Kurbessoian T."/>
        </authorList>
    </citation>
    <scope>NUCLEOTIDE SEQUENCE</scope>
    <source>
        <strain evidence="2">GSE-NOS-MK-12-04C</strain>
    </source>
</reference>
<evidence type="ECO:0000259" key="1">
    <source>
        <dbReference type="Pfam" id="PF09992"/>
    </source>
</evidence>
<proteinExistence type="predicted"/>
<dbReference type="InterPro" id="IPR018711">
    <property type="entry name" value="NAGPA"/>
</dbReference>
<accession>A0A951QR63</accession>
<dbReference type="Proteomes" id="UP000729701">
    <property type="component" value="Unassembled WGS sequence"/>
</dbReference>
<dbReference type="Pfam" id="PF09992">
    <property type="entry name" value="NAGPA"/>
    <property type="match status" value="1"/>
</dbReference>
<evidence type="ECO:0000313" key="3">
    <source>
        <dbReference type="Proteomes" id="UP000729701"/>
    </source>
</evidence>
<name>A0A951QR63_9CYAN</name>
<gene>
    <name evidence="2" type="ORF">KME60_19240</name>
</gene>
<protein>
    <submittedName>
        <fullName evidence="2">Phosphodiester glycosidase family protein</fullName>
    </submittedName>
</protein>
<sequence>MTLNPKNRTMDYKILAFRFLSKCQGMLTILLLVFVNWYSLSQNIAIAEDKAVDACSNDIGLQQVSNLASTTVEVSTWVNNPQIGVKTLVQVFGSHFLTYLNLSGFSQSGLDSLVDPIWQRVILPLWNPSFDFNNQVQLTKTTINQIPLILISGGKPITIHADSRYQLKEVVSKSGTNAIAAVDGTFFSLKYLTSNVMIGPVFSQINNKFIPGNNGENKKLAGRPLVLISPNEVRYIPFVPDKHNTLAGIQAEMSEVSDAFVAGAWLVKNHQPLAAISFKGLYGADVPRHRAFWGINQSGVPTIGVSTESVDSANLGIILASSGMRDAVMLDSGQSTSLVYKGESLVNYEPRPVPHAIALLETQSKVNAACLLVVNKTKNRG</sequence>
<evidence type="ECO:0000313" key="2">
    <source>
        <dbReference type="EMBL" id="MBW4669487.1"/>
    </source>
</evidence>
<organism evidence="2 3">
    <name type="scientific">Cyanomargarita calcarea GSE-NOS-MK-12-04C</name>
    <dbReference type="NCBI Taxonomy" id="2839659"/>
    <lineage>
        <taxon>Bacteria</taxon>
        <taxon>Bacillati</taxon>
        <taxon>Cyanobacteriota</taxon>
        <taxon>Cyanophyceae</taxon>
        <taxon>Nostocales</taxon>
        <taxon>Cyanomargaritaceae</taxon>
        <taxon>Cyanomargarita</taxon>
    </lineage>
</organism>
<dbReference type="AlphaFoldDB" id="A0A951QR63"/>
<dbReference type="GO" id="GO:0016798">
    <property type="term" value="F:hydrolase activity, acting on glycosyl bonds"/>
    <property type="evidence" value="ECO:0007669"/>
    <property type="project" value="UniProtKB-KW"/>
</dbReference>